<dbReference type="EMBL" id="BAAANY010000003">
    <property type="protein sequence ID" value="GAA1661989.1"/>
    <property type="molecule type" value="Genomic_DNA"/>
</dbReference>
<dbReference type="Proteomes" id="UP001500618">
    <property type="component" value="Unassembled WGS sequence"/>
</dbReference>
<reference evidence="2 3" key="1">
    <citation type="journal article" date="2019" name="Int. J. Syst. Evol. Microbiol.">
        <title>The Global Catalogue of Microorganisms (GCM) 10K type strain sequencing project: providing services to taxonomists for standard genome sequencing and annotation.</title>
        <authorList>
            <consortium name="The Broad Institute Genomics Platform"/>
            <consortium name="The Broad Institute Genome Sequencing Center for Infectious Disease"/>
            <person name="Wu L."/>
            <person name="Ma J."/>
        </authorList>
    </citation>
    <scope>NUCLEOTIDE SEQUENCE [LARGE SCALE GENOMIC DNA]</scope>
    <source>
        <strain evidence="2 3">JCM 14718</strain>
    </source>
</reference>
<dbReference type="InterPro" id="IPR010699">
    <property type="entry name" value="DUF1275"/>
</dbReference>
<keyword evidence="1" id="KW-1133">Transmembrane helix</keyword>
<sequence length="226" mass="23926">MTVPVHRVRDGQESLLIAALLAIASGFLDALTYLNHGQVFANAMTGNIILTGVAAAGGHWPDTAQHALPIAAFLVGALVGESIMQPAARKYIRWPAATTLGLEIVFLVVVAGLPTVFTTGWLALGISFAAALQSTSFRKVGDQSYSTIVTTNNLRSLVSNAFSAVRTKNWRLTLWFGMVCLSFLVGAAIGALATMALGDRALWIAAGILTAAFALLTYGLWHERKA</sequence>
<organism evidence="2 3">
    <name type="scientific">Fodinicola feengrottensis</name>
    <dbReference type="NCBI Taxonomy" id="435914"/>
    <lineage>
        <taxon>Bacteria</taxon>
        <taxon>Bacillati</taxon>
        <taxon>Actinomycetota</taxon>
        <taxon>Actinomycetes</taxon>
        <taxon>Mycobacteriales</taxon>
        <taxon>Fodinicola</taxon>
    </lineage>
</organism>
<keyword evidence="1" id="KW-0812">Transmembrane</keyword>
<evidence type="ECO:0000313" key="2">
    <source>
        <dbReference type="EMBL" id="GAA1661989.1"/>
    </source>
</evidence>
<accession>A0ABN2FYA3</accession>
<dbReference type="PANTHER" id="PTHR37314:SF4">
    <property type="entry name" value="UPF0700 TRANSMEMBRANE PROTEIN YOAK"/>
    <property type="match status" value="1"/>
</dbReference>
<comment type="caution">
    <text evidence="2">The sequence shown here is derived from an EMBL/GenBank/DDBJ whole genome shotgun (WGS) entry which is preliminary data.</text>
</comment>
<feature type="transmembrane region" description="Helical" evidence="1">
    <location>
        <begin position="172"/>
        <end position="195"/>
    </location>
</feature>
<feature type="transmembrane region" description="Helical" evidence="1">
    <location>
        <begin position="201"/>
        <end position="221"/>
    </location>
</feature>
<protein>
    <submittedName>
        <fullName evidence="2">YoaK family protein</fullName>
    </submittedName>
</protein>
<evidence type="ECO:0000256" key="1">
    <source>
        <dbReference type="SAM" id="Phobius"/>
    </source>
</evidence>
<dbReference type="PANTHER" id="PTHR37314">
    <property type="entry name" value="SLR0142 PROTEIN"/>
    <property type="match status" value="1"/>
</dbReference>
<proteinExistence type="predicted"/>
<feature type="transmembrane region" description="Helical" evidence="1">
    <location>
        <begin position="15"/>
        <end position="34"/>
    </location>
</feature>
<gene>
    <name evidence="2" type="ORF">GCM10009765_09340</name>
</gene>
<feature type="transmembrane region" description="Helical" evidence="1">
    <location>
        <begin position="104"/>
        <end position="132"/>
    </location>
</feature>
<keyword evidence="3" id="KW-1185">Reference proteome</keyword>
<keyword evidence="1" id="KW-0472">Membrane</keyword>
<evidence type="ECO:0000313" key="3">
    <source>
        <dbReference type="Proteomes" id="UP001500618"/>
    </source>
</evidence>
<name>A0ABN2FYA3_9ACTN</name>
<dbReference type="RefSeq" id="WP_344307446.1">
    <property type="nucleotide sequence ID" value="NZ_BAAANY010000003.1"/>
</dbReference>
<dbReference type="Pfam" id="PF06912">
    <property type="entry name" value="DUF1275"/>
    <property type="match status" value="1"/>
</dbReference>
<feature type="transmembrane region" description="Helical" evidence="1">
    <location>
        <begin position="40"/>
        <end position="60"/>
    </location>
</feature>